<evidence type="ECO:0000256" key="2">
    <source>
        <dbReference type="SAM" id="Phobius"/>
    </source>
</evidence>
<feature type="transmembrane region" description="Helical" evidence="2">
    <location>
        <begin position="34"/>
        <end position="55"/>
    </location>
</feature>
<feature type="compositionally biased region" description="Acidic residues" evidence="1">
    <location>
        <begin position="8"/>
        <end position="21"/>
    </location>
</feature>
<protein>
    <submittedName>
        <fullName evidence="3">DUF6789 family protein</fullName>
    </submittedName>
</protein>
<dbReference type="EMBL" id="JBHSXQ010000001">
    <property type="protein sequence ID" value="MFC6904169.1"/>
    <property type="molecule type" value="Genomic_DNA"/>
</dbReference>
<dbReference type="RefSeq" id="WP_340602680.1">
    <property type="nucleotide sequence ID" value="NZ_JBBMXV010000001.1"/>
</dbReference>
<keyword evidence="2" id="KW-0812">Transmembrane</keyword>
<name>A0ABD5V5J1_9EURY</name>
<dbReference type="InterPro" id="IPR046739">
    <property type="entry name" value="DUF6789"/>
</dbReference>
<dbReference type="Pfam" id="PF20587">
    <property type="entry name" value="DUF6789"/>
    <property type="match status" value="1"/>
</dbReference>
<evidence type="ECO:0000313" key="4">
    <source>
        <dbReference type="Proteomes" id="UP001596312"/>
    </source>
</evidence>
<keyword evidence="4" id="KW-1185">Reference proteome</keyword>
<organism evidence="3 4">
    <name type="scientific">Halalkalicoccus tibetensis</name>
    <dbReference type="NCBI Taxonomy" id="175632"/>
    <lineage>
        <taxon>Archaea</taxon>
        <taxon>Methanobacteriati</taxon>
        <taxon>Methanobacteriota</taxon>
        <taxon>Stenosarchaea group</taxon>
        <taxon>Halobacteria</taxon>
        <taxon>Halobacteriales</taxon>
        <taxon>Halococcaceae</taxon>
        <taxon>Halalkalicoccus</taxon>
    </lineage>
</organism>
<proteinExistence type="predicted"/>
<sequence length="183" mass="20148">MTLFSNGDESDEPSSESEVVEEAQSMPVFTARSLLRAVQGGLFATFVMTAFRLPILRSLPPSANFWAKYVGSGHPEEYTGMGVVLHVLYGVSFGALFGLLYPRMNLPRSATETEGVVWGTIFGLALSAFGERVMLKWMLDMELEADAETIFHASHAVYGIALGAWVGSRIDPDPDYEEYEHSQ</sequence>
<dbReference type="AlphaFoldDB" id="A0ABD5V5J1"/>
<accession>A0ABD5V5J1</accession>
<gene>
    <name evidence="3" type="ORF">ACFQGH_03025</name>
</gene>
<keyword evidence="2" id="KW-0472">Membrane</keyword>
<feature type="region of interest" description="Disordered" evidence="1">
    <location>
        <begin position="1"/>
        <end position="21"/>
    </location>
</feature>
<reference evidence="3 4" key="1">
    <citation type="journal article" date="2019" name="Int. J. Syst. Evol. Microbiol.">
        <title>The Global Catalogue of Microorganisms (GCM) 10K type strain sequencing project: providing services to taxonomists for standard genome sequencing and annotation.</title>
        <authorList>
            <consortium name="The Broad Institute Genomics Platform"/>
            <consortium name="The Broad Institute Genome Sequencing Center for Infectious Disease"/>
            <person name="Wu L."/>
            <person name="Ma J."/>
        </authorList>
    </citation>
    <scope>NUCLEOTIDE SEQUENCE [LARGE SCALE GENOMIC DNA]</scope>
    <source>
        <strain evidence="3 4">CGMCC 1.3240</strain>
    </source>
</reference>
<dbReference type="Proteomes" id="UP001596312">
    <property type="component" value="Unassembled WGS sequence"/>
</dbReference>
<evidence type="ECO:0000256" key="1">
    <source>
        <dbReference type="SAM" id="MobiDB-lite"/>
    </source>
</evidence>
<evidence type="ECO:0000313" key="3">
    <source>
        <dbReference type="EMBL" id="MFC6904169.1"/>
    </source>
</evidence>
<feature type="transmembrane region" description="Helical" evidence="2">
    <location>
        <begin position="78"/>
        <end position="101"/>
    </location>
</feature>
<comment type="caution">
    <text evidence="3">The sequence shown here is derived from an EMBL/GenBank/DDBJ whole genome shotgun (WGS) entry which is preliminary data.</text>
</comment>
<keyword evidence="2" id="KW-1133">Transmembrane helix</keyword>